<evidence type="ECO:0000259" key="1">
    <source>
        <dbReference type="Pfam" id="PF03101"/>
    </source>
</evidence>
<organism evidence="2 3">
    <name type="scientific">Citrus clementina</name>
    <name type="common">Clementine</name>
    <name type="synonym">Citrus deliciosa x Citrus sinensis</name>
    <dbReference type="NCBI Taxonomy" id="85681"/>
    <lineage>
        <taxon>Eukaryota</taxon>
        <taxon>Viridiplantae</taxon>
        <taxon>Streptophyta</taxon>
        <taxon>Embryophyta</taxon>
        <taxon>Tracheophyta</taxon>
        <taxon>Spermatophyta</taxon>
        <taxon>Magnoliopsida</taxon>
        <taxon>eudicotyledons</taxon>
        <taxon>Gunneridae</taxon>
        <taxon>Pentapetalae</taxon>
        <taxon>rosids</taxon>
        <taxon>malvids</taxon>
        <taxon>Sapindales</taxon>
        <taxon>Rutaceae</taxon>
        <taxon>Aurantioideae</taxon>
        <taxon>Citrus</taxon>
    </lineage>
</organism>
<dbReference type="Pfam" id="PF03101">
    <property type="entry name" value="FAR1"/>
    <property type="match status" value="1"/>
</dbReference>
<dbReference type="Proteomes" id="UP000030687">
    <property type="component" value="Unassembled WGS sequence"/>
</dbReference>
<dbReference type="InterPro" id="IPR004330">
    <property type="entry name" value="FAR1_DNA_bnd_dom"/>
</dbReference>
<feature type="domain" description="FAR1" evidence="1">
    <location>
        <begin position="6"/>
        <end position="67"/>
    </location>
</feature>
<sequence length="118" mass="13483">MCALKKEKEDEEYVCLKEGKTRRSNVFEHKRRRVIIRAGCGAKIAVVKSKLGKYVVGLFVEGQNRSLSTAQKVHLLRSHQSVSTAQKCLSQRFAAANIPTLKLVLLKYRMGAYKRWDM</sequence>
<gene>
    <name evidence="2" type="ORF">CICLE_v10030197mg</name>
</gene>
<evidence type="ECO:0000313" key="3">
    <source>
        <dbReference type="Proteomes" id="UP000030687"/>
    </source>
</evidence>
<dbReference type="EMBL" id="KI536978">
    <property type="protein sequence ID" value="ESR36800.1"/>
    <property type="molecule type" value="Genomic_DNA"/>
</dbReference>
<dbReference type="AlphaFoldDB" id="V4SDA9"/>
<name>V4SDA9_CITCL</name>
<dbReference type="Gramene" id="ESR36800">
    <property type="protein sequence ID" value="ESR36800"/>
    <property type="gene ID" value="CICLE_v10030197mg"/>
</dbReference>
<protein>
    <recommendedName>
        <fullName evidence="1">FAR1 domain-containing protein</fullName>
    </recommendedName>
</protein>
<dbReference type="KEGG" id="cic:CICLE_v10030197mg"/>
<dbReference type="PANTHER" id="PTHR46328:SF38">
    <property type="entry name" value="FAR1 DNA-BINDING DOMAIN PROTEIN"/>
    <property type="match status" value="1"/>
</dbReference>
<proteinExistence type="predicted"/>
<keyword evidence="3" id="KW-1185">Reference proteome</keyword>
<evidence type="ECO:0000313" key="2">
    <source>
        <dbReference type="EMBL" id="ESR36800.1"/>
    </source>
</evidence>
<dbReference type="InParanoid" id="V4SDA9"/>
<reference evidence="2 3" key="1">
    <citation type="submission" date="2013-10" db="EMBL/GenBank/DDBJ databases">
        <authorList>
            <consortium name="International Citrus Genome Consortium"/>
            <person name="Jenkins J."/>
            <person name="Schmutz J."/>
            <person name="Prochnik S."/>
            <person name="Rokhsar D."/>
            <person name="Gmitter F."/>
            <person name="Ollitrault P."/>
            <person name="Machado M."/>
            <person name="Talon M."/>
            <person name="Wincker P."/>
            <person name="Jaillon O."/>
            <person name="Morgante M."/>
        </authorList>
    </citation>
    <scope>NUCLEOTIDE SEQUENCE</scope>
    <source>
        <strain evidence="3">cv. Clemenules</strain>
    </source>
</reference>
<dbReference type="PANTHER" id="PTHR46328">
    <property type="entry name" value="FAR-RED IMPAIRED RESPONSIVE (FAR1) FAMILY PROTEIN-RELATED"/>
    <property type="match status" value="1"/>
</dbReference>
<accession>V4SDA9</accession>